<keyword evidence="3 5" id="KW-1133">Transmembrane helix</keyword>
<evidence type="ECO:0000256" key="2">
    <source>
        <dbReference type="ARBA" id="ARBA00022692"/>
    </source>
</evidence>
<feature type="domain" description="Virulence factor membrane-bound polymerase C-terminal" evidence="7">
    <location>
        <begin position="335"/>
        <end position="522"/>
    </location>
</feature>
<dbReference type="InterPro" id="IPR051533">
    <property type="entry name" value="WaaL-like"/>
</dbReference>
<feature type="domain" description="O-antigen ligase-related" evidence="6">
    <location>
        <begin position="168"/>
        <end position="311"/>
    </location>
</feature>
<comment type="caution">
    <text evidence="9">The sequence shown here is derived from an EMBL/GenBank/DDBJ whole genome shotgun (WGS) entry which is preliminary data.</text>
</comment>
<evidence type="ECO:0000259" key="7">
    <source>
        <dbReference type="Pfam" id="PF11846"/>
    </source>
</evidence>
<feature type="transmembrane region" description="Helical" evidence="5">
    <location>
        <begin position="7"/>
        <end position="27"/>
    </location>
</feature>
<evidence type="ECO:0000259" key="8">
    <source>
        <dbReference type="Pfam" id="PF15864"/>
    </source>
</evidence>
<dbReference type="PANTHER" id="PTHR37422">
    <property type="entry name" value="TEICHURONIC ACID BIOSYNTHESIS PROTEIN TUAE"/>
    <property type="match status" value="1"/>
</dbReference>
<feature type="transmembrane region" description="Helical" evidence="5">
    <location>
        <begin position="332"/>
        <end position="348"/>
    </location>
</feature>
<organism evidence="9 10">
    <name type="scientific">Polaromonas aquatica</name>
    <dbReference type="NCBI Taxonomy" id="332657"/>
    <lineage>
        <taxon>Bacteria</taxon>
        <taxon>Pseudomonadati</taxon>
        <taxon>Pseudomonadota</taxon>
        <taxon>Betaproteobacteria</taxon>
        <taxon>Burkholderiales</taxon>
        <taxon>Comamonadaceae</taxon>
        <taxon>Polaromonas</taxon>
    </lineage>
</organism>
<feature type="transmembrane region" description="Helical" evidence="5">
    <location>
        <begin position="160"/>
        <end position="176"/>
    </location>
</feature>
<dbReference type="InterPro" id="IPR031726">
    <property type="entry name" value="PglL_A"/>
</dbReference>
<feature type="transmembrane region" description="Helical" evidence="5">
    <location>
        <begin position="39"/>
        <end position="60"/>
    </location>
</feature>
<feature type="transmembrane region" description="Helical" evidence="5">
    <location>
        <begin position="126"/>
        <end position="148"/>
    </location>
</feature>
<dbReference type="InterPro" id="IPR021797">
    <property type="entry name" value="Wzy_C_2"/>
</dbReference>
<dbReference type="EMBL" id="JBHSRS010000018">
    <property type="protein sequence ID" value="MFC6281606.1"/>
    <property type="molecule type" value="Genomic_DNA"/>
</dbReference>
<protein>
    <submittedName>
        <fullName evidence="9">PglL family O-oligosaccharyltransferase</fullName>
    </submittedName>
</protein>
<evidence type="ECO:0000313" key="9">
    <source>
        <dbReference type="EMBL" id="MFC6281606.1"/>
    </source>
</evidence>
<feature type="transmembrane region" description="Helical" evidence="5">
    <location>
        <begin position="72"/>
        <end position="98"/>
    </location>
</feature>
<keyword evidence="10" id="KW-1185">Reference proteome</keyword>
<feature type="transmembrane region" description="Helical" evidence="5">
    <location>
        <begin position="207"/>
        <end position="225"/>
    </location>
</feature>
<evidence type="ECO:0000259" key="6">
    <source>
        <dbReference type="Pfam" id="PF04932"/>
    </source>
</evidence>
<feature type="transmembrane region" description="Helical" evidence="5">
    <location>
        <begin position="300"/>
        <end position="320"/>
    </location>
</feature>
<dbReference type="RefSeq" id="WP_377413339.1">
    <property type="nucleotide sequence ID" value="NZ_JBHSRS010000018.1"/>
</dbReference>
<dbReference type="Proteomes" id="UP001596270">
    <property type="component" value="Unassembled WGS sequence"/>
</dbReference>
<dbReference type="Pfam" id="PF11846">
    <property type="entry name" value="Wzy_C_2"/>
    <property type="match status" value="1"/>
</dbReference>
<dbReference type="InterPro" id="IPR007016">
    <property type="entry name" value="O-antigen_ligase-rel_domated"/>
</dbReference>
<dbReference type="Pfam" id="PF15864">
    <property type="entry name" value="PglL_A"/>
    <property type="match status" value="1"/>
</dbReference>
<evidence type="ECO:0000256" key="4">
    <source>
        <dbReference type="ARBA" id="ARBA00023136"/>
    </source>
</evidence>
<evidence type="ECO:0000256" key="3">
    <source>
        <dbReference type="ARBA" id="ARBA00022989"/>
    </source>
</evidence>
<accession>A0ABW1TVF4</accession>
<feature type="transmembrane region" description="Helical" evidence="5">
    <location>
        <begin position="391"/>
        <end position="412"/>
    </location>
</feature>
<evidence type="ECO:0000256" key="1">
    <source>
        <dbReference type="ARBA" id="ARBA00004141"/>
    </source>
</evidence>
<comment type="subcellular location">
    <subcellularLocation>
        <location evidence="1">Membrane</location>
        <topology evidence="1">Multi-pass membrane protein</topology>
    </subcellularLocation>
</comment>
<dbReference type="PANTHER" id="PTHR37422:SF21">
    <property type="entry name" value="EXOQ-LIKE PROTEIN"/>
    <property type="match status" value="1"/>
</dbReference>
<keyword evidence="2 5" id="KW-0812">Transmembrane</keyword>
<name>A0ABW1TVF4_9BURK</name>
<gene>
    <name evidence="9" type="ORF">ACFQND_10215</name>
</gene>
<sequence length="533" mass="58663">MKFAPPVIAVNAPVGILMAVLVLLPWLSPLAPGPSPSVVPWLLALGATAGLLLCHSLLAWRGHGAGHRSFTQIWAAPAAWAWVIAGALSSVMGLLQYFGATAGLEPWLNHARFGEAFANLRQRNQFATLTNVALAALLWFAMAISSSLQADALTVRRREAMVLVVTGLLAVGNAASLSRTGLVQLFLLCALCAVWGGWRLTLIRRMLVVAVLTYVVATFVLPWSAGFDPSLHGMAARLRSGDEACASRITLWSNVLQLIAQKPWLGWGWGELDYAHYMTLYSGLRFCEILDNAHNLPLHLAVELGIPVAMAACATLAWWVMRQRPWRETDPARQLAWSVVAVILLHSLLEYPLWYGPFQMAFGLCAGLLWCRPAQAENSSGGPKIQPNSHLATVFPACIAIFLIVSVIYAAWDYHRVSQIYLPPQERDVAYRDDTLSKIQGSWLYADQARFAQLMLTPLARENASWTFNTANALLHYSPEPRVIQKVIESAVMLGLNDVAMAHLARYKAAFPNEYAQWAKENSRYLPLKAPVP</sequence>
<evidence type="ECO:0000256" key="5">
    <source>
        <dbReference type="SAM" id="Phobius"/>
    </source>
</evidence>
<feature type="transmembrane region" description="Helical" evidence="5">
    <location>
        <begin position="182"/>
        <end position="200"/>
    </location>
</feature>
<dbReference type="Pfam" id="PF04932">
    <property type="entry name" value="Wzy_C"/>
    <property type="match status" value="1"/>
</dbReference>
<feature type="domain" description="Protein glycosylation ligase" evidence="8">
    <location>
        <begin position="116"/>
        <end position="139"/>
    </location>
</feature>
<keyword evidence="4 5" id="KW-0472">Membrane</keyword>
<evidence type="ECO:0000313" key="10">
    <source>
        <dbReference type="Proteomes" id="UP001596270"/>
    </source>
</evidence>
<proteinExistence type="predicted"/>
<reference evidence="10" key="1">
    <citation type="journal article" date="2019" name="Int. J. Syst. Evol. Microbiol.">
        <title>The Global Catalogue of Microorganisms (GCM) 10K type strain sequencing project: providing services to taxonomists for standard genome sequencing and annotation.</title>
        <authorList>
            <consortium name="The Broad Institute Genomics Platform"/>
            <consortium name="The Broad Institute Genome Sequencing Center for Infectious Disease"/>
            <person name="Wu L."/>
            <person name="Ma J."/>
        </authorList>
    </citation>
    <scope>NUCLEOTIDE SEQUENCE [LARGE SCALE GENOMIC DNA]</scope>
    <source>
        <strain evidence="10">CCUG 39402</strain>
    </source>
</reference>